<evidence type="ECO:0000259" key="2">
    <source>
        <dbReference type="Pfam" id="PF11738"/>
    </source>
</evidence>
<dbReference type="EMBL" id="LNQL01000001">
    <property type="protein sequence ID" value="KSU49941.1"/>
    <property type="molecule type" value="Genomic_DNA"/>
</dbReference>
<organism evidence="4 6">
    <name type="scientific">Exiguobacterium indicum</name>
    <dbReference type="NCBI Taxonomy" id="296995"/>
    <lineage>
        <taxon>Bacteria</taxon>
        <taxon>Bacillati</taxon>
        <taxon>Bacillota</taxon>
        <taxon>Bacilli</taxon>
        <taxon>Bacillales</taxon>
        <taxon>Bacillales Family XII. Incertae Sedis</taxon>
        <taxon>Exiguobacterium</taxon>
    </lineage>
</organism>
<dbReference type="InterPro" id="IPR037126">
    <property type="entry name" value="PdaC/RsiV-like_sf"/>
</dbReference>
<feature type="domain" description="DUF3298" evidence="2">
    <location>
        <begin position="156"/>
        <end position="221"/>
    </location>
</feature>
<dbReference type="Pfam" id="PF13739">
    <property type="entry name" value="PdaC"/>
    <property type="match status" value="1"/>
</dbReference>
<accession>A0A0V8GI78</accession>
<dbReference type="Proteomes" id="UP001387110">
    <property type="component" value="Unassembled WGS sequence"/>
</dbReference>
<dbReference type="OrthoDB" id="5637at2"/>
<sequence>MNKLLLPLLATSLLLPTSISVDAASKATVVTKYAHDKKNLKYPYVSKGLTTSVRKTINADLTGYSKFLYQTYLDTEAFEKQEKKKDYCKELPATCNFTFDSSYKRVGDNASYLSFTVQNHTYLGGAHGSTYKFGVNYSLKTGKEIRITSVLKTSTQMKKVERYIYDRLKNNENYFVDHLSDIDVSSTSEFYFTKNGMKVIFQEYAIAPYVMGQPEIYVPKSVYQ</sequence>
<evidence type="ECO:0000313" key="4">
    <source>
        <dbReference type="EMBL" id="KSU49941.1"/>
    </source>
</evidence>
<evidence type="ECO:0000259" key="3">
    <source>
        <dbReference type="Pfam" id="PF13739"/>
    </source>
</evidence>
<dbReference type="EMBL" id="JBAWKY010000001">
    <property type="protein sequence ID" value="MEI4462069.1"/>
    <property type="molecule type" value="Genomic_DNA"/>
</dbReference>
<dbReference type="Proteomes" id="UP000053797">
    <property type="component" value="Unassembled WGS sequence"/>
</dbReference>
<evidence type="ECO:0000313" key="6">
    <source>
        <dbReference type="Proteomes" id="UP000053797"/>
    </source>
</evidence>
<evidence type="ECO:0000256" key="1">
    <source>
        <dbReference type="SAM" id="SignalP"/>
    </source>
</evidence>
<gene>
    <name evidence="4" type="ORF">AS033_00820</name>
    <name evidence="5" type="ORF">SZL87_06440</name>
</gene>
<feature type="domain" description="Deacetylase PdaC" evidence="3">
    <location>
        <begin position="39"/>
        <end position="130"/>
    </location>
</feature>
<comment type="caution">
    <text evidence="4">The sequence shown here is derived from an EMBL/GenBank/DDBJ whole genome shotgun (WGS) entry which is preliminary data.</text>
</comment>
<feature type="signal peptide" evidence="1">
    <location>
        <begin position="1"/>
        <end position="23"/>
    </location>
</feature>
<reference evidence="4 6" key="1">
    <citation type="journal article" date="2015" name="Int. J. Syst. Evol. Microbiol.">
        <title>Exiguobacterium enclense sp. nov., isolated from sediment.</title>
        <authorList>
            <person name="Dastager S.G."/>
            <person name="Mawlankar R."/>
            <person name="Sonalkar V.V."/>
            <person name="Thorat M.N."/>
            <person name="Mual P."/>
            <person name="Verma A."/>
            <person name="Krishnamurthi S."/>
            <person name="Tang S.K."/>
            <person name="Li W.J."/>
        </authorList>
    </citation>
    <scope>NUCLEOTIDE SEQUENCE [LARGE SCALE GENOMIC DNA]</scope>
    <source>
        <strain evidence="4 6">NIO-1109</strain>
    </source>
</reference>
<keyword evidence="7" id="KW-1185">Reference proteome</keyword>
<name>A0A0V8GI78_9BACL</name>
<evidence type="ECO:0000313" key="7">
    <source>
        <dbReference type="Proteomes" id="UP001387110"/>
    </source>
</evidence>
<proteinExistence type="predicted"/>
<reference evidence="5 7" key="2">
    <citation type="submission" date="2023-12" db="EMBL/GenBank/DDBJ databases">
        <authorList>
            <person name="Easwaran N."/>
            <person name="Lazarus H.P.S."/>
        </authorList>
    </citation>
    <scope>NUCLEOTIDE SEQUENCE [LARGE SCALE GENOMIC DNA]</scope>
    <source>
        <strain evidence="5 7">VIT-2023</strain>
    </source>
</reference>
<dbReference type="InterPro" id="IPR025303">
    <property type="entry name" value="PdaC"/>
</dbReference>
<dbReference type="Gene3D" id="3.90.640.20">
    <property type="entry name" value="Heat-shock cognate protein, ATPase"/>
    <property type="match status" value="1"/>
</dbReference>
<dbReference type="InterPro" id="IPR021729">
    <property type="entry name" value="DUF3298"/>
</dbReference>
<protein>
    <submittedName>
        <fullName evidence="5">DUF3298 domain-containing protein</fullName>
    </submittedName>
</protein>
<dbReference type="Gene3D" id="3.30.565.40">
    <property type="entry name" value="Fervidobacterium nodosum Rt17-B1 like"/>
    <property type="match status" value="1"/>
</dbReference>
<dbReference type="RefSeq" id="WP_058264566.1">
    <property type="nucleotide sequence ID" value="NZ_FMYN01000001.1"/>
</dbReference>
<evidence type="ECO:0000313" key="5">
    <source>
        <dbReference type="EMBL" id="MEI4462069.1"/>
    </source>
</evidence>
<dbReference type="AlphaFoldDB" id="A0A0V8GI78"/>
<dbReference type="Pfam" id="PF11738">
    <property type="entry name" value="DUF3298"/>
    <property type="match status" value="1"/>
</dbReference>
<keyword evidence="1" id="KW-0732">Signal</keyword>
<feature type="chain" id="PRO_5006891953" evidence="1">
    <location>
        <begin position="24"/>
        <end position="224"/>
    </location>
</feature>